<accession>A0A432V3E1</accession>
<dbReference type="InterPro" id="IPR015590">
    <property type="entry name" value="Aldehyde_DH_dom"/>
</dbReference>
<evidence type="ECO:0000256" key="5">
    <source>
        <dbReference type="RuleBase" id="RU003345"/>
    </source>
</evidence>
<dbReference type="EMBL" id="RKST01000017">
    <property type="protein sequence ID" value="RUM96666.1"/>
    <property type="molecule type" value="Genomic_DNA"/>
</dbReference>
<dbReference type="Gene3D" id="3.40.605.10">
    <property type="entry name" value="Aldehyde Dehydrogenase, Chain A, domain 1"/>
    <property type="match status" value="1"/>
</dbReference>
<keyword evidence="2 5" id="KW-0560">Oxidoreductase</keyword>
<reference evidence="7 8" key="1">
    <citation type="submission" date="2018-11" db="EMBL/GenBank/DDBJ databases">
        <title>Pseudaminobacter arsenicus sp. nov., an arsenic-resistant bacterium isolated from arsenic-rich aquifers.</title>
        <authorList>
            <person name="Mu Y."/>
        </authorList>
    </citation>
    <scope>NUCLEOTIDE SEQUENCE [LARGE SCALE GENOMIC DNA]</scope>
    <source>
        <strain evidence="7 8">CB3</strain>
    </source>
</reference>
<dbReference type="FunFam" id="3.40.309.10:FF:000012">
    <property type="entry name" value="Betaine aldehyde dehydrogenase"/>
    <property type="match status" value="1"/>
</dbReference>
<comment type="caution">
    <text evidence="7">The sequence shown here is derived from an EMBL/GenBank/DDBJ whole genome shotgun (WGS) entry which is preliminary data.</text>
</comment>
<evidence type="ECO:0000256" key="2">
    <source>
        <dbReference type="ARBA" id="ARBA00023002"/>
    </source>
</evidence>
<evidence type="ECO:0000256" key="4">
    <source>
        <dbReference type="PROSITE-ProRule" id="PRU10007"/>
    </source>
</evidence>
<feature type="domain" description="Aldehyde dehydrogenase" evidence="6">
    <location>
        <begin position="25"/>
        <end position="487"/>
    </location>
</feature>
<dbReference type="PROSITE" id="PS00687">
    <property type="entry name" value="ALDEHYDE_DEHYDR_GLU"/>
    <property type="match status" value="1"/>
</dbReference>
<dbReference type="InterPro" id="IPR016162">
    <property type="entry name" value="Ald_DH_N"/>
</dbReference>
<organism evidence="7 8">
    <name type="scientific">Borborobacter arsenicus</name>
    <dbReference type="NCBI Taxonomy" id="1851146"/>
    <lineage>
        <taxon>Bacteria</taxon>
        <taxon>Pseudomonadati</taxon>
        <taxon>Pseudomonadota</taxon>
        <taxon>Alphaproteobacteria</taxon>
        <taxon>Hyphomicrobiales</taxon>
        <taxon>Phyllobacteriaceae</taxon>
        <taxon>Borborobacter</taxon>
    </lineage>
</organism>
<keyword evidence="3" id="KW-0558">Oxidation</keyword>
<evidence type="ECO:0000313" key="8">
    <source>
        <dbReference type="Proteomes" id="UP000281647"/>
    </source>
</evidence>
<dbReference type="SUPFAM" id="SSF53720">
    <property type="entry name" value="ALDH-like"/>
    <property type="match status" value="1"/>
</dbReference>
<protein>
    <submittedName>
        <fullName evidence="7">Aldehyde dehydrogenase family protein</fullName>
    </submittedName>
</protein>
<dbReference type="Gene3D" id="3.40.309.10">
    <property type="entry name" value="Aldehyde Dehydrogenase, Chain A, domain 2"/>
    <property type="match status" value="1"/>
</dbReference>
<dbReference type="FunFam" id="3.40.605.10:FF:000007">
    <property type="entry name" value="NAD/NADP-dependent betaine aldehyde dehydrogenase"/>
    <property type="match status" value="1"/>
</dbReference>
<feature type="active site" evidence="4">
    <location>
        <position position="263"/>
    </location>
</feature>
<dbReference type="GO" id="GO:0016620">
    <property type="term" value="F:oxidoreductase activity, acting on the aldehyde or oxo group of donors, NAD or NADP as acceptor"/>
    <property type="evidence" value="ECO:0007669"/>
    <property type="project" value="InterPro"/>
</dbReference>
<evidence type="ECO:0000313" key="7">
    <source>
        <dbReference type="EMBL" id="RUM96666.1"/>
    </source>
</evidence>
<keyword evidence="8" id="KW-1185">Reference proteome</keyword>
<name>A0A432V3E1_9HYPH</name>
<dbReference type="InterPro" id="IPR029510">
    <property type="entry name" value="Ald_DH_CS_GLU"/>
</dbReference>
<evidence type="ECO:0000256" key="1">
    <source>
        <dbReference type="ARBA" id="ARBA00009986"/>
    </source>
</evidence>
<dbReference type="RefSeq" id="WP_128627720.1">
    <property type="nucleotide sequence ID" value="NZ_RKST01000017.1"/>
</dbReference>
<dbReference type="Proteomes" id="UP000281647">
    <property type="component" value="Unassembled WGS sequence"/>
</dbReference>
<dbReference type="PANTHER" id="PTHR11699">
    <property type="entry name" value="ALDEHYDE DEHYDROGENASE-RELATED"/>
    <property type="match status" value="1"/>
</dbReference>
<evidence type="ECO:0000256" key="3">
    <source>
        <dbReference type="ARBA" id="ARBA00023097"/>
    </source>
</evidence>
<proteinExistence type="inferred from homology"/>
<dbReference type="OrthoDB" id="9812625at2"/>
<comment type="similarity">
    <text evidence="1 5">Belongs to the aldehyde dehydrogenase family.</text>
</comment>
<dbReference type="AlphaFoldDB" id="A0A432V3E1"/>
<evidence type="ECO:0000259" key="6">
    <source>
        <dbReference type="Pfam" id="PF00171"/>
    </source>
</evidence>
<sequence>MDAKSPTLSLPAQPREFGFHVGGRWIATGSRETMVRLSPGHDVPVTRITLCTRKDLDNAVAVARKTFDSRVWSGISGAERATVLLKAAAGIRARAEELAYWETLETGKPISQSRAEIEGAAGIYEYGAGAARCLHGDSFNNLGDKLFGIVTREPVGVVGLITPWNFPFFILAERIPFMLAAGCTIVAKPSEMTSATTLIMAEILTDAGLPEGVFNVVSGTGPEIGQAMTEHMGIDQVSFTGSTAVGRHALLASAGNFKKVGLELGGKSPQVVFADANLDDAADGVVFGICHNAGQCCVSGSRLIVEKSVAAEFEKLLVDKFARVRIGDPLDPRTQLGAIVSAAHNEKILGYIRKGSEEGARLACGGESVASKAGRFIHPTLLADVTNHMVVAREEIFGPVLAMITFETREEAIELANDNAYGLAASVWTSDLDKALGTIRRIQAGRTWINTTITGGPEMPIGGFKQSGIGRDTGMYGVEEYMEVKSIHIALGARDHWVS</sequence>
<dbReference type="InterPro" id="IPR016163">
    <property type="entry name" value="Ald_DH_C"/>
</dbReference>
<dbReference type="InterPro" id="IPR016161">
    <property type="entry name" value="Ald_DH/histidinol_DH"/>
</dbReference>
<dbReference type="Pfam" id="PF00171">
    <property type="entry name" value="Aldedh"/>
    <property type="match status" value="1"/>
</dbReference>
<gene>
    <name evidence="7" type="ORF">EET67_16920</name>
</gene>